<organism evidence="3 4">
    <name type="scientific">Psychrobacter immobilis</name>
    <dbReference type="NCBI Taxonomy" id="498"/>
    <lineage>
        <taxon>Bacteria</taxon>
        <taxon>Pseudomonadati</taxon>
        <taxon>Pseudomonadota</taxon>
        <taxon>Gammaproteobacteria</taxon>
        <taxon>Moraxellales</taxon>
        <taxon>Moraxellaceae</taxon>
        <taxon>Psychrobacter</taxon>
    </lineage>
</organism>
<dbReference type="EMBL" id="QGGM01000017">
    <property type="protein sequence ID" value="PWK06528.1"/>
    <property type="molecule type" value="Genomic_DNA"/>
</dbReference>
<dbReference type="Pfam" id="PF20434">
    <property type="entry name" value="BD-FAE"/>
    <property type="match status" value="1"/>
</dbReference>
<dbReference type="RefSeq" id="WP_228244546.1">
    <property type="nucleotide sequence ID" value="NZ_CAJGZY010000017.1"/>
</dbReference>
<dbReference type="SUPFAM" id="SSF53474">
    <property type="entry name" value="alpha/beta-Hydrolases"/>
    <property type="match status" value="1"/>
</dbReference>
<dbReference type="Proteomes" id="UP000245655">
    <property type="component" value="Unassembled WGS sequence"/>
</dbReference>
<keyword evidence="4" id="KW-1185">Reference proteome</keyword>
<dbReference type="InterPro" id="IPR050300">
    <property type="entry name" value="GDXG_lipolytic_enzyme"/>
</dbReference>
<dbReference type="PANTHER" id="PTHR48081:SF9">
    <property type="entry name" value="CARBOXYLESTERASE"/>
    <property type="match status" value="1"/>
</dbReference>
<dbReference type="PANTHER" id="PTHR48081">
    <property type="entry name" value="AB HYDROLASE SUPERFAMILY PROTEIN C4A8.06C"/>
    <property type="match status" value="1"/>
</dbReference>
<comment type="caution">
    <text evidence="3">The sequence shown here is derived from an EMBL/GenBank/DDBJ whole genome shotgun (WGS) entry which is preliminary data.</text>
</comment>
<keyword evidence="1" id="KW-0378">Hydrolase</keyword>
<sequence>MKDASKRLEYNKSRQKINNESMTNNTASKVGILKFTGVAALALGSVALATQNAQALSPLAIVNGITASGGVGVSKNILYGDEPDQDLDIYYPKPLAQAMKAQSAINDGSINDSYPMVVFVHGGSWESGNKEQYAFVGQSLAQAGYVTAVINYRKAPEHVYPDYVKDTAQAIAWSINNAPSLHADPKRLAVIGHSAGAFNAVAAVANEDFLAPYGIKPKDITAVVGIAGPYSYDFRKFDSATAFAAEATPDDVMPDRQIKGEQPPYLLLTAEKDKVVYATNTIKMTKALQEAGVTVENGEIKGASHATSIGAMAPPLRWVNDVRAQVLTYLDKMLK</sequence>
<proteinExistence type="predicted"/>
<gene>
    <name evidence="3" type="ORF">C8D84_11712</name>
</gene>
<evidence type="ECO:0000313" key="4">
    <source>
        <dbReference type="Proteomes" id="UP000245655"/>
    </source>
</evidence>
<dbReference type="AlphaFoldDB" id="A0A2V1ZQ22"/>
<reference evidence="3 4" key="1">
    <citation type="submission" date="2018-05" db="EMBL/GenBank/DDBJ databases">
        <title>Genomic Encyclopedia of Type Strains, Phase IV (KMG-IV): sequencing the most valuable type-strain genomes for metagenomic binning, comparative biology and taxonomic classification.</title>
        <authorList>
            <person name="Goeker M."/>
        </authorList>
    </citation>
    <scope>NUCLEOTIDE SEQUENCE [LARGE SCALE GENOMIC DNA]</scope>
    <source>
        <strain evidence="3 4">DSM 7229</strain>
    </source>
</reference>
<accession>A0A2V1ZQ22</accession>
<protein>
    <submittedName>
        <fullName evidence="3">Acetyl esterase/lipase</fullName>
    </submittedName>
</protein>
<dbReference type="GeneID" id="60256147"/>
<evidence type="ECO:0000313" key="3">
    <source>
        <dbReference type="EMBL" id="PWK06528.1"/>
    </source>
</evidence>
<evidence type="ECO:0000256" key="1">
    <source>
        <dbReference type="ARBA" id="ARBA00022801"/>
    </source>
</evidence>
<dbReference type="InterPro" id="IPR049492">
    <property type="entry name" value="BD-FAE-like_dom"/>
</dbReference>
<evidence type="ECO:0000259" key="2">
    <source>
        <dbReference type="Pfam" id="PF20434"/>
    </source>
</evidence>
<dbReference type="Gene3D" id="3.40.50.1820">
    <property type="entry name" value="alpha/beta hydrolase"/>
    <property type="match status" value="1"/>
</dbReference>
<dbReference type="GO" id="GO:0016787">
    <property type="term" value="F:hydrolase activity"/>
    <property type="evidence" value="ECO:0007669"/>
    <property type="project" value="UniProtKB-KW"/>
</dbReference>
<feature type="domain" description="BD-FAE-like" evidence="2">
    <location>
        <begin position="111"/>
        <end position="288"/>
    </location>
</feature>
<dbReference type="InterPro" id="IPR029058">
    <property type="entry name" value="AB_hydrolase_fold"/>
</dbReference>
<name>A0A2V1ZQ22_PSYIM</name>